<reference evidence="1" key="1">
    <citation type="submission" date="2020-04" db="EMBL/GenBank/DDBJ databases">
        <authorList>
            <person name="Chiriac C."/>
            <person name="Salcher M."/>
            <person name="Ghai R."/>
            <person name="Kavagutti S V."/>
        </authorList>
    </citation>
    <scope>NUCLEOTIDE SEQUENCE</scope>
</reference>
<organism evidence="1">
    <name type="scientific">uncultured Caudovirales phage</name>
    <dbReference type="NCBI Taxonomy" id="2100421"/>
    <lineage>
        <taxon>Viruses</taxon>
        <taxon>Duplodnaviria</taxon>
        <taxon>Heunggongvirae</taxon>
        <taxon>Uroviricota</taxon>
        <taxon>Caudoviricetes</taxon>
        <taxon>Peduoviridae</taxon>
        <taxon>Maltschvirus</taxon>
        <taxon>Maltschvirus maltsch</taxon>
    </lineage>
</organism>
<name>A0A6J5P9S0_9CAUD</name>
<proteinExistence type="predicted"/>
<accession>A0A6J5P9S0</accession>
<sequence>MKLTYNCTHSFDGENDVALTIQYEYTPPSPARGPTYDCGGEPAGYAEVEVISMLVDGVPATNEQMCQVDECTRLYEEMELHGAECIADERAAAAEYRAEMRRDDL</sequence>
<protein>
    <submittedName>
        <fullName evidence="1">Uncharacterized protein</fullName>
    </submittedName>
</protein>
<dbReference type="EMBL" id="LR796817">
    <property type="protein sequence ID" value="CAB4167947.1"/>
    <property type="molecule type" value="Genomic_DNA"/>
</dbReference>
<gene>
    <name evidence="1" type="ORF">UFOVP868_70</name>
</gene>
<evidence type="ECO:0000313" key="1">
    <source>
        <dbReference type="EMBL" id="CAB4167947.1"/>
    </source>
</evidence>